<protein>
    <submittedName>
        <fullName evidence="2">Stage II sporulation protein M</fullName>
    </submittedName>
</protein>
<organism evidence="2 3">
    <name type="scientific">Paenactinomyces guangxiensis</name>
    <dbReference type="NCBI Taxonomy" id="1490290"/>
    <lineage>
        <taxon>Bacteria</taxon>
        <taxon>Bacillati</taxon>
        <taxon>Bacillota</taxon>
        <taxon>Bacilli</taxon>
        <taxon>Bacillales</taxon>
        <taxon>Thermoactinomycetaceae</taxon>
        <taxon>Paenactinomyces</taxon>
    </lineage>
</organism>
<feature type="transmembrane region" description="Helical" evidence="1">
    <location>
        <begin position="179"/>
        <end position="202"/>
    </location>
</feature>
<comment type="caution">
    <text evidence="2">The sequence shown here is derived from an EMBL/GenBank/DDBJ whole genome shotgun (WGS) entry which is preliminary data.</text>
</comment>
<dbReference type="InterPro" id="IPR002798">
    <property type="entry name" value="SpoIIM-like"/>
</dbReference>
<gene>
    <name evidence="2" type="ORF">H1191_20190</name>
</gene>
<reference evidence="2 3" key="1">
    <citation type="submission" date="2020-07" db="EMBL/GenBank/DDBJ databases">
        <authorList>
            <person name="Feng H."/>
        </authorList>
    </citation>
    <scope>NUCLEOTIDE SEQUENCE [LARGE SCALE GENOMIC DNA]</scope>
    <source>
        <strain evidence="3">s-10</strain>
    </source>
</reference>
<sequence>MQRFMHALKAEQRYLGIAILVFVVSAVSGYVNGEGIFKTLKEMGVLDSLEEVVRSISQNPSFFHIFTTLFVNNITASFSMIGMGLFFGIVPFMSMLTNGMLLGATLMTAAEKTGTNPLVIFVTTILPHGVLELPAAILAAAFGMRLGVAAIRRIIALFVPRLHESSVEEWRGIRTRLPVVLVGVTVLILVAAVIETSLILYLKPQS</sequence>
<dbReference type="AlphaFoldDB" id="A0A7W1WUY0"/>
<feature type="transmembrane region" description="Helical" evidence="1">
    <location>
        <begin position="78"/>
        <end position="102"/>
    </location>
</feature>
<dbReference type="EMBL" id="JACEIQ010000052">
    <property type="protein sequence ID" value="MBA4496575.1"/>
    <property type="molecule type" value="Genomic_DNA"/>
</dbReference>
<dbReference type="PANTHER" id="PTHR35337">
    <property type="entry name" value="SLR1478 PROTEIN"/>
    <property type="match status" value="1"/>
</dbReference>
<evidence type="ECO:0000313" key="3">
    <source>
        <dbReference type="Proteomes" id="UP000535491"/>
    </source>
</evidence>
<dbReference type="PANTHER" id="PTHR35337:SF1">
    <property type="entry name" value="SLR1478 PROTEIN"/>
    <property type="match status" value="1"/>
</dbReference>
<name>A0A7W1WUY0_9BACL</name>
<dbReference type="Pfam" id="PF01944">
    <property type="entry name" value="SpoIIM"/>
    <property type="match status" value="1"/>
</dbReference>
<keyword evidence="1" id="KW-0472">Membrane</keyword>
<proteinExistence type="predicted"/>
<evidence type="ECO:0000313" key="2">
    <source>
        <dbReference type="EMBL" id="MBA4496575.1"/>
    </source>
</evidence>
<keyword evidence="1" id="KW-0812">Transmembrane</keyword>
<accession>A0A7W1WUY0</accession>
<keyword evidence="1" id="KW-1133">Transmembrane helix</keyword>
<keyword evidence="3" id="KW-1185">Reference proteome</keyword>
<dbReference type="RefSeq" id="WP_181755119.1">
    <property type="nucleotide sequence ID" value="NZ_JACEIQ010000052.1"/>
</dbReference>
<evidence type="ECO:0000256" key="1">
    <source>
        <dbReference type="SAM" id="Phobius"/>
    </source>
</evidence>
<dbReference type="Proteomes" id="UP000535491">
    <property type="component" value="Unassembled WGS sequence"/>
</dbReference>
<feature type="transmembrane region" description="Helical" evidence="1">
    <location>
        <begin position="12"/>
        <end position="31"/>
    </location>
</feature>